<comment type="catalytic activity">
    <reaction evidence="10">
        <text>ITP + H2O = IMP + diphosphate + H(+)</text>
        <dbReference type="Rhea" id="RHEA:29399"/>
        <dbReference type="ChEBI" id="CHEBI:15377"/>
        <dbReference type="ChEBI" id="CHEBI:15378"/>
        <dbReference type="ChEBI" id="CHEBI:33019"/>
        <dbReference type="ChEBI" id="CHEBI:58053"/>
        <dbReference type="ChEBI" id="CHEBI:61402"/>
        <dbReference type="EC" id="3.6.1.66"/>
    </reaction>
</comment>
<dbReference type="EMBL" id="CP076448">
    <property type="protein sequence ID" value="QXM25981.1"/>
    <property type="molecule type" value="Genomic_DNA"/>
</dbReference>
<feature type="binding site" evidence="10">
    <location>
        <begin position="189"/>
        <end position="190"/>
    </location>
    <ligand>
        <name>substrate</name>
    </ligand>
</feature>
<dbReference type="RefSeq" id="WP_218287032.1">
    <property type="nucleotide sequence ID" value="NZ_CP076448.1"/>
</dbReference>
<evidence type="ECO:0000256" key="2">
    <source>
        <dbReference type="ARBA" id="ARBA00011738"/>
    </source>
</evidence>
<comment type="catalytic activity">
    <reaction evidence="8 10">
        <text>dITP + H2O = dIMP + diphosphate + H(+)</text>
        <dbReference type="Rhea" id="RHEA:28342"/>
        <dbReference type="ChEBI" id="CHEBI:15377"/>
        <dbReference type="ChEBI" id="CHEBI:15378"/>
        <dbReference type="ChEBI" id="CHEBI:33019"/>
        <dbReference type="ChEBI" id="CHEBI:61194"/>
        <dbReference type="ChEBI" id="CHEBI:61382"/>
        <dbReference type="EC" id="3.6.1.66"/>
    </reaction>
</comment>
<comment type="catalytic activity">
    <reaction evidence="9 10">
        <text>XTP + H2O = XMP + diphosphate + H(+)</text>
        <dbReference type="Rhea" id="RHEA:28610"/>
        <dbReference type="ChEBI" id="CHEBI:15377"/>
        <dbReference type="ChEBI" id="CHEBI:15378"/>
        <dbReference type="ChEBI" id="CHEBI:33019"/>
        <dbReference type="ChEBI" id="CHEBI:57464"/>
        <dbReference type="ChEBI" id="CHEBI:61314"/>
        <dbReference type="EC" id="3.6.1.66"/>
    </reaction>
</comment>
<keyword evidence="7 10" id="KW-0546">Nucleotide metabolism</keyword>
<feature type="binding site" evidence="10">
    <location>
        <position position="184"/>
    </location>
    <ligand>
        <name>substrate</name>
    </ligand>
</feature>
<dbReference type="HAMAP" id="MF_01405">
    <property type="entry name" value="Non_canon_purine_NTPase"/>
    <property type="match status" value="1"/>
</dbReference>
<dbReference type="GO" id="GO:0000166">
    <property type="term" value="F:nucleotide binding"/>
    <property type="evidence" value="ECO:0007669"/>
    <property type="project" value="UniProtKB-KW"/>
</dbReference>
<comment type="function">
    <text evidence="10">Pyrophosphatase that catalyzes the hydrolysis of nucleoside triphosphates to their monophosphate derivatives, with a high preference for the non-canonical purine nucleotides XTP (xanthosine triphosphate), dITP (deoxyinosine triphosphate) and ITP. Seems to function as a house-cleaning enzyme that removes non-canonical purine nucleotides from the nucleotide pool, thus preventing their incorporation into DNA/RNA and avoiding chromosomal lesions.</text>
</comment>
<protein>
    <recommendedName>
        <fullName evidence="10">dITP/XTP pyrophosphatase</fullName>
        <ecNumber evidence="10">3.6.1.66</ecNumber>
    </recommendedName>
    <alternativeName>
        <fullName evidence="10">Non-canonical purine NTP pyrophosphatase</fullName>
    </alternativeName>
    <alternativeName>
        <fullName evidence="10">Non-standard purine NTP pyrophosphatase</fullName>
    </alternativeName>
    <alternativeName>
        <fullName evidence="10">Nucleoside-triphosphate diphosphatase</fullName>
    </alternativeName>
    <alternativeName>
        <fullName evidence="10">Nucleoside-triphosphate pyrophosphatase</fullName>
        <shortName evidence="10">NTPase</shortName>
    </alternativeName>
</protein>
<dbReference type="FunFam" id="3.90.950.10:FF:000001">
    <property type="entry name" value="dITP/XTP pyrophosphatase"/>
    <property type="match status" value="1"/>
</dbReference>
<reference evidence="11" key="1">
    <citation type="submission" date="2021-06" db="EMBL/GenBank/DDBJ databases">
        <title>Elioraea tepida, sp. nov., a moderately thermophilic aerobic anoxygenic phototrophic bacterium isolated from an alkaline siliceous hot spring mat community in Yellowstone National Park, WY, USA.</title>
        <authorList>
            <person name="Saini M.K."/>
            <person name="Yoshida S."/>
            <person name="Sebastian A."/>
            <person name="Hirose S."/>
            <person name="Hara E."/>
            <person name="Tamaki H."/>
            <person name="Soulier N.T."/>
            <person name="Albert I."/>
            <person name="Hanada S."/>
            <person name="Bryant D.A."/>
            <person name="Tank M."/>
        </authorList>
    </citation>
    <scope>NUCLEOTIDE SEQUENCE</scope>
    <source>
        <strain evidence="11">MS-P2</strain>
    </source>
</reference>
<evidence type="ECO:0000313" key="11">
    <source>
        <dbReference type="EMBL" id="QXM25981.1"/>
    </source>
</evidence>
<evidence type="ECO:0000256" key="6">
    <source>
        <dbReference type="ARBA" id="ARBA00022842"/>
    </source>
</evidence>
<dbReference type="Pfam" id="PF01725">
    <property type="entry name" value="Ham1p_like"/>
    <property type="match status" value="1"/>
</dbReference>
<dbReference type="EC" id="3.6.1.66" evidence="10"/>
<dbReference type="InterPro" id="IPR020922">
    <property type="entry name" value="dITP/XTP_pyrophosphatase"/>
</dbReference>
<evidence type="ECO:0000313" key="12">
    <source>
        <dbReference type="Proteomes" id="UP000694001"/>
    </source>
</evidence>
<dbReference type="GO" id="GO:0005829">
    <property type="term" value="C:cytosol"/>
    <property type="evidence" value="ECO:0007669"/>
    <property type="project" value="TreeGrafter"/>
</dbReference>
<dbReference type="GO" id="GO:0036220">
    <property type="term" value="F:ITP diphosphatase activity"/>
    <property type="evidence" value="ECO:0007669"/>
    <property type="project" value="UniProtKB-UniRule"/>
</dbReference>
<dbReference type="Proteomes" id="UP000694001">
    <property type="component" value="Chromosome"/>
</dbReference>
<evidence type="ECO:0000256" key="8">
    <source>
        <dbReference type="ARBA" id="ARBA00051875"/>
    </source>
</evidence>
<dbReference type="GO" id="GO:0017111">
    <property type="term" value="F:ribonucleoside triphosphate phosphatase activity"/>
    <property type="evidence" value="ECO:0007669"/>
    <property type="project" value="InterPro"/>
</dbReference>
<keyword evidence="12" id="KW-1185">Reference proteome</keyword>
<dbReference type="AlphaFoldDB" id="A0A975U3W3"/>
<dbReference type="PANTHER" id="PTHR11067:SF9">
    <property type="entry name" value="INOSINE TRIPHOSPHATE PYROPHOSPHATASE"/>
    <property type="match status" value="1"/>
</dbReference>
<evidence type="ECO:0000256" key="4">
    <source>
        <dbReference type="ARBA" id="ARBA00022741"/>
    </source>
</evidence>
<evidence type="ECO:0000256" key="1">
    <source>
        <dbReference type="ARBA" id="ARBA00008023"/>
    </source>
</evidence>
<name>A0A975U3W3_9PROT</name>
<dbReference type="GO" id="GO:0009117">
    <property type="term" value="P:nucleotide metabolic process"/>
    <property type="evidence" value="ECO:0007669"/>
    <property type="project" value="UniProtKB-KW"/>
</dbReference>
<dbReference type="InterPro" id="IPR002637">
    <property type="entry name" value="RdgB/HAM1"/>
</dbReference>
<evidence type="ECO:0000256" key="7">
    <source>
        <dbReference type="ARBA" id="ARBA00023080"/>
    </source>
</evidence>
<evidence type="ECO:0000256" key="5">
    <source>
        <dbReference type="ARBA" id="ARBA00022801"/>
    </source>
</evidence>
<dbReference type="CDD" id="cd00515">
    <property type="entry name" value="HAM1"/>
    <property type="match status" value="1"/>
</dbReference>
<dbReference type="PANTHER" id="PTHR11067">
    <property type="entry name" value="INOSINE TRIPHOSPHATE PYROPHOSPHATASE/HAM1 PROTEIN"/>
    <property type="match status" value="1"/>
</dbReference>
<evidence type="ECO:0000256" key="9">
    <source>
        <dbReference type="ARBA" id="ARBA00052017"/>
    </source>
</evidence>
<feature type="binding site" evidence="10">
    <location>
        <position position="77"/>
    </location>
    <ligand>
        <name>Mg(2+)</name>
        <dbReference type="ChEBI" id="CHEBI:18420"/>
    </ligand>
</feature>
<evidence type="ECO:0000256" key="10">
    <source>
        <dbReference type="HAMAP-Rule" id="MF_01405"/>
    </source>
</evidence>
<dbReference type="GO" id="GO:0009146">
    <property type="term" value="P:purine nucleoside triphosphate catabolic process"/>
    <property type="evidence" value="ECO:0007669"/>
    <property type="project" value="UniProtKB-UniRule"/>
</dbReference>
<feature type="active site" description="Proton acceptor" evidence="10">
    <location>
        <position position="77"/>
    </location>
</feature>
<dbReference type="GO" id="GO:0046872">
    <property type="term" value="F:metal ion binding"/>
    <property type="evidence" value="ECO:0007669"/>
    <property type="project" value="UniProtKB-KW"/>
</dbReference>
<feature type="binding site" evidence="10">
    <location>
        <begin position="161"/>
        <end position="164"/>
    </location>
    <ligand>
        <name>substrate</name>
    </ligand>
</feature>
<feature type="binding site" evidence="10">
    <location>
        <position position="78"/>
    </location>
    <ligand>
        <name>substrate</name>
    </ligand>
</feature>
<organism evidence="11 12">
    <name type="scientific">Elioraea tepida</name>
    <dbReference type="NCBI Taxonomy" id="2843330"/>
    <lineage>
        <taxon>Bacteria</taxon>
        <taxon>Pseudomonadati</taxon>
        <taxon>Pseudomonadota</taxon>
        <taxon>Alphaproteobacteria</taxon>
        <taxon>Acetobacterales</taxon>
        <taxon>Elioraeaceae</taxon>
        <taxon>Elioraea</taxon>
    </lineage>
</organism>
<comment type="similarity">
    <text evidence="1 10">Belongs to the HAM1 NTPase family.</text>
</comment>
<dbReference type="GO" id="GO:0035870">
    <property type="term" value="F:dITP diphosphatase activity"/>
    <property type="evidence" value="ECO:0007669"/>
    <property type="project" value="UniProtKB-UniRule"/>
</dbReference>
<dbReference type="GO" id="GO:0036222">
    <property type="term" value="F:XTP diphosphatase activity"/>
    <property type="evidence" value="ECO:0007669"/>
    <property type="project" value="UniProtKB-UniRule"/>
</dbReference>
<comment type="caution">
    <text evidence="10">Lacks conserved residue(s) required for the propagation of feature annotation.</text>
</comment>
<evidence type="ECO:0000256" key="3">
    <source>
        <dbReference type="ARBA" id="ARBA00022723"/>
    </source>
</evidence>
<keyword evidence="6 10" id="KW-0460">Magnesium</keyword>
<gene>
    <name evidence="11" type="ORF">KO353_07265</name>
</gene>
<keyword evidence="3 10" id="KW-0479">Metal-binding</keyword>
<comment type="cofactor">
    <cofactor evidence="10">
        <name>Mg(2+)</name>
        <dbReference type="ChEBI" id="CHEBI:18420"/>
    </cofactor>
    <text evidence="10">Binds 1 Mg(2+) ion per subunit.</text>
</comment>
<sequence>MAERRLDRGARLVIATHNAGKLAEIAALLAPCGIETVGAAALGLPEPAETGESFAANATIKAVAAAAASGLPALADDSGFCVAALGGAPGVRTADVATLPDGTRDYSVGMARVRANIGEPANTSAWFVCALALAWPDGEVSVFEGRVDGTWVWPPRGERGFGFDPMFVPEGGRETFGELPPEEKHAISHRARAFALFAAAALPR</sequence>
<dbReference type="KEGG" id="elio:KO353_07265"/>
<comment type="subunit">
    <text evidence="2 10">Homodimer.</text>
</comment>
<keyword evidence="4 10" id="KW-0547">Nucleotide-binding</keyword>
<keyword evidence="5 10" id="KW-0378">Hydrolase</keyword>
<feature type="binding site" evidence="10">
    <location>
        <begin position="16"/>
        <end position="21"/>
    </location>
    <ligand>
        <name>substrate</name>
    </ligand>
</feature>
<accession>A0A975U3W3</accession>
<proteinExistence type="inferred from homology"/>